<dbReference type="OrthoDB" id="8778044at2"/>
<name>E6TWH7_EVAC2</name>
<dbReference type="AlphaFoldDB" id="E6TWH7"/>
<evidence type="ECO:0000313" key="3">
    <source>
        <dbReference type="Proteomes" id="UP000001401"/>
    </source>
</evidence>
<dbReference type="eggNOG" id="ENOG5032V8D">
    <property type="taxonomic scope" value="Bacteria"/>
</dbReference>
<keyword evidence="3" id="KW-1185">Reference proteome</keyword>
<protein>
    <submittedName>
        <fullName evidence="2">Uncharacterized protein</fullName>
    </submittedName>
</protein>
<feature type="chain" id="PRO_5039505733" evidence="1">
    <location>
        <begin position="21"/>
        <end position="135"/>
    </location>
</feature>
<reference evidence="2 3" key="1">
    <citation type="submission" date="2010-12" db="EMBL/GenBank/DDBJ databases">
        <title>Complete sequence of Bacillus cellulosilyticus DSM 2522.</title>
        <authorList>
            <consortium name="US DOE Joint Genome Institute"/>
            <person name="Lucas S."/>
            <person name="Copeland A."/>
            <person name="Lapidus A."/>
            <person name="Cheng J.-F."/>
            <person name="Bruce D."/>
            <person name="Goodwin L."/>
            <person name="Pitluck S."/>
            <person name="Chertkov O."/>
            <person name="Detter J.C."/>
            <person name="Han C."/>
            <person name="Tapia R."/>
            <person name="Land M."/>
            <person name="Hauser L."/>
            <person name="Jeffries C."/>
            <person name="Kyrpides N."/>
            <person name="Ivanova N."/>
            <person name="Mikhailova N."/>
            <person name="Brumm P."/>
            <person name="Mead D."/>
            <person name="Woyke T."/>
        </authorList>
    </citation>
    <scope>NUCLEOTIDE SEQUENCE [LARGE SCALE GENOMIC DNA]</scope>
    <source>
        <strain evidence="3">ATCC 21833 / DSM 2522 / FERM P-1141 / JCM 9156 / N-4</strain>
    </source>
</reference>
<dbReference type="Proteomes" id="UP000001401">
    <property type="component" value="Chromosome"/>
</dbReference>
<proteinExistence type="predicted"/>
<keyword evidence="1" id="KW-0732">Signal</keyword>
<dbReference type="HOGENOM" id="CLU_140173_0_0_9"/>
<organism evidence="2 3">
    <name type="scientific">Evansella cellulosilytica (strain ATCC 21833 / DSM 2522 / FERM P-1141 / JCM 9156 / N-4)</name>
    <name type="common">Bacillus cellulosilyticus</name>
    <dbReference type="NCBI Taxonomy" id="649639"/>
    <lineage>
        <taxon>Bacteria</taxon>
        <taxon>Bacillati</taxon>
        <taxon>Bacillota</taxon>
        <taxon>Bacilli</taxon>
        <taxon>Bacillales</taxon>
        <taxon>Bacillaceae</taxon>
        <taxon>Evansella</taxon>
    </lineage>
</organism>
<evidence type="ECO:0000256" key="1">
    <source>
        <dbReference type="SAM" id="SignalP"/>
    </source>
</evidence>
<feature type="signal peptide" evidence="1">
    <location>
        <begin position="1"/>
        <end position="20"/>
    </location>
</feature>
<accession>E6TWH7</accession>
<gene>
    <name evidence="2" type="ordered locus">Bcell_4009</name>
</gene>
<dbReference type="STRING" id="649639.Bcell_4009"/>
<evidence type="ECO:0000313" key="2">
    <source>
        <dbReference type="EMBL" id="ADU32240.1"/>
    </source>
</evidence>
<dbReference type="RefSeq" id="WP_013490568.1">
    <property type="nucleotide sequence ID" value="NC_014829.1"/>
</dbReference>
<dbReference type="KEGG" id="bco:Bcell_4009"/>
<sequence precursor="true">MKKVIVFGLVVLSFALIVYSQTTSQQNKDLEKAIYSIVENDENDVIKIAAITDFNWDKAFLFEPYTPQQHMEEKLGVKYKDRSNISMRDDIYLLVFLHEEKVVQYAEMNRQRNSFSIGNKEYLTPDNDTVYIDRH</sequence>
<dbReference type="EMBL" id="CP002394">
    <property type="protein sequence ID" value="ADU32240.1"/>
    <property type="molecule type" value="Genomic_DNA"/>
</dbReference>